<keyword evidence="6" id="KW-1185">Reference proteome</keyword>
<evidence type="ECO:0000256" key="1">
    <source>
        <dbReference type="ARBA" id="ARBA00010688"/>
    </source>
</evidence>
<evidence type="ECO:0000259" key="4">
    <source>
        <dbReference type="Pfam" id="PF00294"/>
    </source>
</evidence>
<keyword evidence="3 5" id="KW-0418">Kinase</keyword>
<name>A0ABV6KTU9_9BACI</name>
<evidence type="ECO:0000313" key="5">
    <source>
        <dbReference type="EMBL" id="MFC0475333.1"/>
    </source>
</evidence>
<feature type="domain" description="Carbohydrate kinase PfkB" evidence="4">
    <location>
        <begin position="14"/>
        <end position="266"/>
    </location>
</feature>
<dbReference type="EMBL" id="JBHLUU010000025">
    <property type="protein sequence ID" value="MFC0475333.1"/>
    <property type="molecule type" value="Genomic_DNA"/>
</dbReference>
<evidence type="ECO:0000256" key="2">
    <source>
        <dbReference type="ARBA" id="ARBA00022679"/>
    </source>
</evidence>
<dbReference type="Proteomes" id="UP001589738">
    <property type="component" value="Unassembled WGS sequence"/>
</dbReference>
<evidence type="ECO:0000256" key="3">
    <source>
        <dbReference type="ARBA" id="ARBA00022777"/>
    </source>
</evidence>
<dbReference type="RefSeq" id="WP_340903699.1">
    <property type="nucleotide sequence ID" value="NZ_JBHLUU010000025.1"/>
</dbReference>
<dbReference type="PANTHER" id="PTHR43085:SF41">
    <property type="entry name" value="FRUCTOSELYSINE 6-KINASE"/>
    <property type="match status" value="1"/>
</dbReference>
<dbReference type="Pfam" id="PF00294">
    <property type="entry name" value="PfkB"/>
    <property type="match status" value="1"/>
</dbReference>
<dbReference type="InterPro" id="IPR029056">
    <property type="entry name" value="Ribokinase-like"/>
</dbReference>
<accession>A0ABV6KTU9</accession>
<dbReference type="PANTHER" id="PTHR43085">
    <property type="entry name" value="HEXOKINASE FAMILY MEMBER"/>
    <property type="match status" value="1"/>
</dbReference>
<dbReference type="InterPro" id="IPR050306">
    <property type="entry name" value="PfkB_Carbo_kinase"/>
</dbReference>
<dbReference type="InterPro" id="IPR002173">
    <property type="entry name" value="Carboh/pur_kinase_PfkB_CS"/>
</dbReference>
<organism evidence="5 6">
    <name type="scientific">Robertmurraya beringensis</name>
    <dbReference type="NCBI Taxonomy" id="641660"/>
    <lineage>
        <taxon>Bacteria</taxon>
        <taxon>Bacillati</taxon>
        <taxon>Bacillota</taxon>
        <taxon>Bacilli</taxon>
        <taxon>Bacillales</taxon>
        <taxon>Bacillaceae</taxon>
        <taxon>Robertmurraya</taxon>
    </lineage>
</organism>
<comment type="similarity">
    <text evidence="1">Belongs to the carbohydrate kinase PfkB family.</text>
</comment>
<dbReference type="GO" id="GO:0016301">
    <property type="term" value="F:kinase activity"/>
    <property type="evidence" value="ECO:0007669"/>
    <property type="project" value="UniProtKB-KW"/>
</dbReference>
<dbReference type="InterPro" id="IPR011611">
    <property type="entry name" value="PfkB_dom"/>
</dbReference>
<dbReference type="Gene3D" id="3.40.1190.20">
    <property type="match status" value="1"/>
</dbReference>
<evidence type="ECO:0000313" key="6">
    <source>
        <dbReference type="Proteomes" id="UP001589738"/>
    </source>
</evidence>
<proteinExistence type="inferred from homology"/>
<sequence>MKLVGIGDNVVDFYEDQSTIYPGGNALNVAVVSKRNGAEKNGYIGIIGDDLEAEHILNTLRQEEIDVTRIRKMYGPNGKAYVALDENGDRVFKKTNRETRVQSIATLQFTDADLNYINEFDVIHTSINSNIEHELQRLSYKPISYDFSIKSKYSKEYLAKVCPFIQFAFFSGSGMNAGEIEELIQYVHTFGVKIVVVTRGGEPAICSDGQKQYLQPPNETEIVDTMGAGDSFIAGFITSYFDTLDIPTALRNAVFSAGKTCKTYGAFGYGKKV</sequence>
<keyword evidence="2" id="KW-0808">Transferase</keyword>
<dbReference type="SUPFAM" id="SSF53613">
    <property type="entry name" value="Ribokinase-like"/>
    <property type="match status" value="1"/>
</dbReference>
<protein>
    <submittedName>
        <fullName evidence="5">PfkB family carbohydrate kinase</fullName>
    </submittedName>
</protein>
<gene>
    <name evidence="5" type="ORF">ACFFHF_08715</name>
</gene>
<reference evidence="5 6" key="1">
    <citation type="submission" date="2024-09" db="EMBL/GenBank/DDBJ databases">
        <authorList>
            <person name="Sun Q."/>
            <person name="Mori K."/>
        </authorList>
    </citation>
    <scope>NUCLEOTIDE SEQUENCE [LARGE SCALE GENOMIC DNA]</scope>
    <source>
        <strain evidence="5 6">CGMCC 1.9126</strain>
    </source>
</reference>
<comment type="caution">
    <text evidence="5">The sequence shown here is derived from an EMBL/GenBank/DDBJ whole genome shotgun (WGS) entry which is preliminary data.</text>
</comment>
<dbReference type="PROSITE" id="PS00584">
    <property type="entry name" value="PFKB_KINASES_2"/>
    <property type="match status" value="1"/>
</dbReference>